<feature type="transmembrane region" description="Helical" evidence="6">
    <location>
        <begin position="928"/>
        <end position="946"/>
    </location>
</feature>
<dbReference type="CDD" id="cd13220">
    <property type="entry name" value="PH-GRAM_GRAMDC"/>
    <property type="match status" value="1"/>
</dbReference>
<accession>A0A6A5B6J4</accession>
<dbReference type="SUPFAM" id="SSF50729">
    <property type="entry name" value="PH domain-like"/>
    <property type="match status" value="1"/>
</dbReference>
<dbReference type="VEuPathDB" id="AmoebaDB:FDP41_006783"/>
<dbReference type="GO" id="GO:0120015">
    <property type="term" value="F:sterol transfer activity"/>
    <property type="evidence" value="ECO:0007669"/>
    <property type="project" value="TreeGrafter"/>
</dbReference>
<dbReference type="EMBL" id="VFQX01000053">
    <property type="protein sequence ID" value="KAF0974173.1"/>
    <property type="molecule type" value="Genomic_DNA"/>
</dbReference>
<dbReference type="VEuPathDB" id="AmoebaDB:NF0045410"/>
<feature type="compositionally biased region" description="Low complexity" evidence="5">
    <location>
        <begin position="121"/>
        <end position="186"/>
    </location>
</feature>
<dbReference type="PROSITE" id="PS51778">
    <property type="entry name" value="VAST"/>
    <property type="match status" value="1"/>
</dbReference>
<feature type="compositionally biased region" description="Basic and acidic residues" evidence="5">
    <location>
        <begin position="247"/>
        <end position="258"/>
    </location>
</feature>
<evidence type="ECO:0000313" key="9">
    <source>
        <dbReference type="Proteomes" id="UP000444721"/>
    </source>
</evidence>
<dbReference type="RefSeq" id="XP_044558886.1">
    <property type="nucleotide sequence ID" value="XM_044710455.1"/>
</dbReference>
<feature type="compositionally biased region" description="Polar residues" evidence="5">
    <location>
        <begin position="211"/>
        <end position="224"/>
    </location>
</feature>
<evidence type="ECO:0000256" key="6">
    <source>
        <dbReference type="SAM" id="Phobius"/>
    </source>
</evidence>
<dbReference type="Pfam" id="PF02893">
    <property type="entry name" value="GRAM"/>
    <property type="match status" value="1"/>
</dbReference>
<feature type="domain" description="VASt" evidence="7">
    <location>
        <begin position="657"/>
        <end position="827"/>
    </location>
</feature>
<organism evidence="8 9">
    <name type="scientific">Naegleria fowleri</name>
    <name type="common">Brain eating amoeba</name>
    <dbReference type="NCBI Taxonomy" id="5763"/>
    <lineage>
        <taxon>Eukaryota</taxon>
        <taxon>Discoba</taxon>
        <taxon>Heterolobosea</taxon>
        <taxon>Tetramitia</taxon>
        <taxon>Eutetramitia</taxon>
        <taxon>Vahlkampfiidae</taxon>
        <taxon>Naegleria</taxon>
    </lineage>
</organism>
<keyword evidence="9" id="KW-1185">Reference proteome</keyword>
<dbReference type="Pfam" id="PF16016">
    <property type="entry name" value="VASt"/>
    <property type="match status" value="1"/>
</dbReference>
<dbReference type="PANTHER" id="PTHR23319:SF4">
    <property type="entry name" value="GRAM DOMAIN CONTAINING 1B, ISOFORM E"/>
    <property type="match status" value="1"/>
</dbReference>
<dbReference type="GO" id="GO:0005789">
    <property type="term" value="C:endoplasmic reticulum membrane"/>
    <property type="evidence" value="ECO:0007669"/>
    <property type="project" value="TreeGrafter"/>
</dbReference>
<feature type="region of interest" description="Disordered" evidence="5">
    <location>
        <begin position="828"/>
        <end position="871"/>
    </location>
</feature>
<dbReference type="PANTHER" id="PTHR23319">
    <property type="entry name" value="GRAM DOMAIN CONTAINING 1B, ISOFORM E"/>
    <property type="match status" value="1"/>
</dbReference>
<feature type="compositionally biased region" description="Polar residues" evidence="5">
    <location>
        <begin position="259"/>
        <end position="273"/>
    </location>
</feature>
<dbReference type="SMART" id="SM00568">
    <property type="entry name" value="GRAM"/>
    <property type="match status" value="1"/>
</dbReference>
<evidence type="ECO:0000256" key="4">
    <source>
        <dbReference type="ARBA" id="ARBA00023136"/>
    </source>
</evidence>
<protein>
    <recommendedName>
        <fullName evidence="7">VASt domain-containing protein</fullName>
    </recommendedName>
</protein>
<comment type="subcellular location">
    <subcellularLocation>
        <location evidence="1">Membrane</location>
        <topology evidence="1">Single-pass membrane protein</topology>
    </subcellularLocation>
</comment>
<feature type="compositionally biased region" description="Low complexity" evidence="5">
    <location>
        <begin position="862"/>
        <end position="871"/>
    </location>
</feature>
<dbReference type="VEuPathDB" id="AmoebaDB:NfTy_075240"/>
<keyword evidence="3 6" id="KW-1133">Transmembrane helix</keyword>
<dbReference type="AlphaFoldDB" id="A0A6A5B6J4"/>
<feature type="compositionally biased region" description="Acidic residues" evidence="5">
    <location>
        <begin position="616"/>
        <end position="633"/>
    </location>
</feature>
<evidence type="ECO:0000256" key="2">
    <source>
        <dbReference type="ARBA" id="ARBA00022692"/>
    </source>
</evidence>
<feature type="region of interest" description="Disordered" evidence="5">
    <location>
        <begin position="247"/>
        <end position="318"/>
    </location>
</feature>
<name>A0A6A5B6J4_NAEFO</name>
<dbReference type="GeneID" id="68114001"/>
<dbReference type="InterPro" id="IPR031968">
    <property type="entry name" value="VASt"/>
</dbReference>
<evidence type="ECO:0000313" key="8">
    <source>
        <dbReference type="EMBL" id="KAF0974173.1"/>
    </source>
</evidence>
<dbReference type="GO" id="GO:0032366">
    <property type="term" value="P:intracellular sterol transport"/>
    <property type="evidence" value="ECO:0007669"/>
    <property type="project" value="TreeGrafter"/>
</dbReference>
<feature type="compositionally biased region" description="Basic and acidic residues" evidence="5">
    <location>
        <begin position="65"/>
        <end position="74"/>
    </location>
</feature>
<feature type="compositionally biased region" description="Basic and acidic residues" evidence="5">
    <location>
        <begin position="584"/>
        <end position="609"/>
    </location>
</feature>
<dbReference type="InterPro" id="IPR004182">
    <property type="entry name" value="GRAM"/>
</dbReference>
<keyword evidence="2 6" id="KW-0812">Transmembrane</keyword>
<dbReference type="GO" id="GO:0005886">
    <property type="term" value="C:plasma membrane"/>
    <property type="evidence" value="ECO:0007669"/>
    <property type="project" value="TreeGrafter"/>
</dbReference>
<evidence type="ECO:0000256" key="5">
    <source>
        <dbReference type="SAM" id="MobiDB-lite"/>
    </source>
</evidence>
<comment type="caution">
    <text evidence="8">The sequence shown here is derived from an EMBL/GenBank/DDBJ whole genome shotgun (WGS) entry which is preliminary data.</text>
</comment>
<dbReference type="GO" id="GO:0140268">
    <property type="term" value="C:endoplasmic reticulum-plasma membrane contact site"/>
    <property type="evidence" value="ECO:0007669"/>
    <property type="project" value="TreeGrafter"/>
</dbReference>
<gene>
    <name evidence="8" type="ORF">FDP41_006783</name>
</gene>
<dbReference type="Proteomes" id="UP000444721">
    <property type="component" value="Unassembled WGS sequence"/>
</dbReference>
<dbReference type="OMA" id="YWIFEDI"/>
<dbReference type="OrthoDB" id="2162691at2759"/>
<feature type="region of interest" description="Disordered" evidence="5">
    <location>
        <begin position="1"/>
        <end position="233"/>
    </location>
</feature>
<keyword evidence="4 6" id="KW-0472">Membrane</keyword>
<feature type="region of interest" description="Disordered" evidence="5">
    <location>
        <begin position="483"/>
        <end position="633"/>
    </location>
</feature>
<feature type="compositionally biased region" description="Polar residues" evidence="5">
    <location>
        <begin position="100"/>
        <end position="112"/>
    </location>
</feature>
<sequence length="1042" mass="116240">MRRHSTTTHSPLLRTPPFHHENSSTTDPSNTNQFQTQPSQLSNDDRSSPLISNNAFSEAVPTSKFQKETFRNPKSETPVPPSPSREEDPTTPPFVATATEEASSSNQPNTTGIILEEKTTKPTTTTQHPTTAESICAAASKSSSFLSPSKKSVASLPTGSSHTISSTSPPIKTKQQQQQSGKTSSTAMAMDKFPSPSDSSGGLVMSDVMVQANTPSAQQQQVETGGSPALSSPIAIKNASSKAIDEFLSKSPSNRDDSVPSSTDKTVNYNMANSRADESEESEEDIEEEEEDEYDEEESDNEETEQESEENKSSMRETLTSTRAALDIEDLMGVKTMISPKDLQTISYEVNEKLNESVQKEFNLGPDEQVLDSFLCAYYESKMPQQGKMYITQNFVCFSSNIFGYKINLVIAFSDIKRIEKRMTAMIIPNAIEIFLKDNTSHFFGSFVFRDNVYKVLLALCSLHAKARGNILLNLQNTIPQTMESKQSEQLLSTEDENEEQEDEPNSDNDQEYDEEGDESDDEQTEDDTQLVELNSQPIVESLPKNNDANQQPSSMGTPTKNGKTGDSGESNNNGSKENSNSGGDDKKNEKSEKNERNEKNDRNDKQDNNENNNNQEEENDDEDDEFDGLYPEEDDKITGIQELPAGDFFADPDKIKPKEIVTDILPVSITDAWYILKSDNTHFQNEHHKSREETNVQYTPYVKVANNPGIMRKVFFVAKINNSIGPKSSRMECVERAVLCKGKKKIINQISTFGLDIPFSDTFRVNNYWIFEDIDGKSCSIKILSGVYFLKSSLLRWKIEEAADKESKTALTLWMAQAKETITNAKASGDLPSLKKSSKPKKKKAPSKETKRRSKRKSIKSEAASTSPTAASAKAIDFSSASQQAANPFSSPSPFTSPPSTPDADMLSKVMNFIFNIPTYLSSNISLPAWVFLSIILMLIFLIFSQQYTIIQTVKHLEHNVQTYKQQAVLFEQELNHLVFNISELNTSKIVESSRQIQNQLSEWLAAKNELYKSHIDNELLHSLLYELAELKNLIKKKDAG</sequence>
<feature type="compositionally biased region" description="Polar residues" evidence="5">
    <location>
        <begin position="23"/>
        <end position="42"/>
    </location>
</feature>
<feature type="compositionally biased region" description="Low complexity" evidence="5">
    <location>
        <begin position="568"/>
        <end position="583"/>
    </location>
</feature>
<reference evidence="8 9" key="1">
    <citation type="journal article" date="2019" name="Sci. Rep.">
        <title>Nanopore sequencing improves the draft genome of the human pathogenic amoeba Naegleria fowleri.</title>
        <authorList>
            <person name="Liechti N."/>
            <person name="Schurch N."/>
            <person name="Bruggmann R."/>
            <person name="Wittwer M."/>
        </authorList>
    </citation>
    <scope>NUCLEOTIDE SEQUENCE [LARGE SCALE GENOMIC DNA]</scope>
    <source>
        <strain evidence="8 9">ATCC 30894</strain>
    </source>
</reference>
<feature type="compositionally biased region" description="Acidic residues" evidence="5">
    <location>
        <begin position="278"/>
        <end position="308"/>
    </location>
</feature>
<feature type="compositionally biased region" description="Basic residues" evidence="5">
    <location>
        <begin position="837"/>
        <end position="859"/>
    </location>
</feature>
<dbReference type="InterPro" id="IPR051482">
    <property type="entry name" value="Cholesterol_transport"/>
</dbReference>
<feature type="compositionally biased region" description="Polar residues" evidence="5">
    <location>
        <begin position="483"/>
        <end position="493"/>
    </location>
</feature>
<proteinExistence type="predicted"/>
<feature type="compositionally biased region" description="Polar residues" evidence="5">
    <location>
        <begin position="534"/>
        <end position="565"/>
    </location>
</feature>
<dbReference type="Gene3D" id="2.30.29.30">
    <property type="entry name" value="Pleckstrin-homology domain (PH domain)/Phosphotyrosine-binding domain (PTB)"/>
    <property type="match status" value="1"/>
</dbReference>
<evidence type="ECO:0000259" key="7">
    <source>
        <dbReference type="PROSITE" id="PS51778"/>
    </source>
</evidence>
<feature type="compositionally biased region" description="Acidic residues" evidence="5">
    <location>
        <begin position="494"/>
        <end position="530"/>
    </location>
</feature>
<dbReference type="InterPro" id="IPR011993">
    <property type="entry name" value="PH-like_dom_sf"/>
</dbReference>
<evidence type="ECO:0000256" key="1">
    <source>
        <dbReference type="ARBA" id="ARBA00004167"/>
    </source>
</evidence>
<dbReference type="GO" id="GO:0032934">
    <property type="term" value="F:sterol binding"/>
    <property type="evidence" value="ECO:0007669"/>
    <property type="project" value="TreeGrafter"/>
</dbReference>
<evidence type="ECO:0000256" key="3">
    <source>
        <dbReference type="ARBA" id="ARBA00022989"/>
    </source>
</evidence>